<dbReference type="STRING" id="1280949.HAD_16867"/>
<sequence length="133" mass="13864">MLVGGVVSAPAVSAQELVYTPVNPSFGGNPFNSSHLLGVANAQDDTEPPSSVSSSDPQADLFIRQLQSRLLSGLASEVANAIFGDDPQDYGRVVFGDQTVEFERGLDSITLTIFDATTGSTTEIVVPIFTTGG</sequence>
<dbReference type="EMBL" id="ARYH01000004">
    <property type="protein sequence ID" value="KCZ82753.1"/>
    <property type="molecule type" value="Genomic_DNA"/>
</dbReference>
<accession>A0A069E0D3</accession>
<evidence type="ECO:0000313" key="5">
    <source>
        <dbReference type="Proteomes" id="UP000027446"/>
    </source>
</evidence>
<organism evidence="4 5">
    <name type="scientific">Hyphomonas adhaerens MHS-3</name>
    <dbReference type="NCBI Taxonomy" id="1280949"/>
    <lineage>
        <taxon>Bacteria</taxon>
        <taxon>Pseudomonadati</taxon>
        <taxon>Pseudomonadota</taxon>
        <taxon>Alphaproteobacteria</taxon>
        <taxon>Hyphomonadales</taxon>
        <taxon>Hyphomonadaceae</taxon>
        <taxon>Hyphomonas</taxon>
    </lineage>
</organism>
<reference evidence="4 5" key="1">
    <citation type="journal article" date="2014" name="Antonie Van Leeuwenhoek">
        <title>Hyphomonas beringensis sp. nov. and Hyphomonas chukchiensis sp. nov., isolated from surface seawater of the Bering Sea and Chukchi Sea.</title>
        <authorList>
            <person name="Li C."/>
            <person name="Lai Q."/>
            <person name="Li G."/>
            <person name="Dong C."/>
            <person name="Wang J."/>
            <person name="Liao Y."/>
            <person name="Shao Z."/>
        </authorList>
    </citation>
    <scope>NUCLEOTIDE SEQUENCE [LARGE SCALE GENOMIC DNA]</scope>
    <source>
        <strain evidence="4 5">MHS-3</strain>
    </source>
</reference>
<comment type="function">
    <text evidence="1">May be involved in the biogenesis of curli organelles.</text>
</comment>
<keyword evidence="5" id="KW-1185">Reference proteome</keyword>
<protein>
    <recommendedName>
        <fullName evidence="2">Curli production assembly/transport component CsgF</fullName>
    </recommendedName>
</protein>
<evidence type="ECO:0000313" key="4">
    <source>
        <dbReference type="EMBL" id="KCZ82753.1"/>
    </source>
</evidence>
<keyword evidence="3" id="KW-0732">Signal</keyword>
<dbReference type="Pfam" id="PF10614">
    <property type="entry name" value="CsgF"/>
    <property type="match status" value="1"/>
</dbReference>
<gene>
    <name evidence="4" type="ORF">HAD_16867</name>
</gene>
<dbReference type="AlphaFoldDB" id="A0A069E0D3"/>
<comment type="caution">
    <text evidence="4">The sequence shown here is derived from an EMBL/GenBank/DDBJ whole genome shotgun (WGS) entry which is preliminary data.</text>
</comment>
<dbReference type="OrthoDB" id="1443407at2"/>
<evidence type="ECO:0000256" key="1">
    <source>
        <dbReference type="ARBA" id="ARBA00003989"/>
    </source>
</evidence>
<proteinExistence type="predicted"/>
<dbReference type="InterPro" id="IPR018893">
    <property type="entry name" value="T8SS_CsgF"/>
</dbReference>
<name>A0A069E0D3_9PROT</name>
<evidence type="ECO:0000256" key="3">
    <source>
        <dbReference type="ARBA" id="ARBA00022729"/>
    </source>
</evidence>
<dbReference type="Proteomes" id="UP000027446">
    <property type="component" value="Unassembled WGS sequence"/>
</dbReference>
<evidence type="ECO:0000256" key="2">
    <source>
        <dbReference type="ARBA" id="ARBA00014031"/>
    </source>
</evidence>
<dbReference type="eggNOG" id="ENOG5032U3R">
    <property type="taxonomic scope" value="Bacteria"/>
</dbReference>
<dbReference type="PATRIC" id="fig|1280949.3.peg.3421"/>